<comment type="cofactor">
    <cofactor evidence="2">
        <name>Mg(2+)</name>
        <dbReference type="ChEBI" id="CHEBI:18420"/>
    </cofactor>
</comment>
<dbReference type="Gene3D" id="3.90.79.10">
    <property type="entry name" value="Nucleoside Triphosphate Pyrophosphohydrolase"/>
    <property type="match status" value="1"/>
</dbReference>
<keyword evidence="5" id="KW-0460">Magnesium</keyword>
<keyword evidence="6" id="KW-0464">Manganese</keyword>
<evidence type="ECO:0000256" key="4">
    <source>
        <dbReference type="ARBA" id="ARBA00022801"/>
    </source>
</evidence>
<comment type="cofactor">
    <cofactor evidence="1">
        <name>Mn(2+)</name>
        <dbReference type="ChEBI" id="CHEBI:29035"/>
    </cofactor>
</comment>
<evidence type="ECO:0000256" key="5">
    <source>
        <dbReference type="ARBA" id="ARBA00022842"/>
    </source>
</evidence>
<dbReference type="InterPro" id="IPR015797">
    <property type="entry name" value="NUDIX_hydrolase-like_dom_sf"/>
</dbReference>
<protein>
    <submittedName>
        <fullName evidence="7">NUDIX hydrolase</fullName>
    </submittedName>
</protein>
<evidence type="ECO:0000256" key="3">
    <source>
        <dbReference type="ARBA" id="ARBA00022723"/>
    </source>
</evidence>
<name>T0ZCC9_9ZZZZ</name>
<organism evidence="7">
    <name type="scientific">mine drainage metagenome</name>
    <dbReference type="NCBI Taxonomy" id="410659"/>
    <lineage>
        <taxon>unclassified sequences</taxon>
        <taxon>metagenomes</taxon>
        <taxon>ecological metagenomes</taxon>
    </lineage>
</organism>
<dbReference type="PANTHER" id="PTHR12318">
    <property type="entry name" value="TESTOSTERONE-REGULATED PROTEIN RP2"/>
    <property type="match status" value="1"/>
</dbReference>
<dbReference type="InterPro" id="IPR039121">
    <property type="entry name" value="NUDT19"/>
</dbReference>
<accession>T0ZCC9</accession>
<sequence length="114" mass="12540">CAHWVTPEGLPKRFDTRFFLAALPTGQEPSPDPLGEHESLRWAEPEEALQEAARGECQLLPPTRAVLAWLATSSGVEDALRRGRSAAVETVRPDLGDVTGERYPGLDLSILHRE</sequence>
<dbReference type="PANTHER" id="PTHR12318:SF0">
    <property type="entry name" value="ACYL-COENZYME A DIPHOSPHATASE NUDT19"/>
    <property type="match status" value="1"/>
</dbReference>
<dbReference type="SUPFAM" id="SSF55811">
    <property type="entry name" value="Nudix"/>
    <property type="match status" value="1"/>
</dbReference>
<keyword evidence="4 7" id="KW-0378">Hydrolase</keyword>
<evidence type="ECO:0000256" key="1">
    <source>
        <dbReference type="ARBA" id="ARBA00001936"/>
    </source>
</evidence>
<reference evidence="7" key="1">
    <citation type="submission" date="2013-08" db="EMBL/GenBank/DDBJ databases">
        <authorList>
            <person name="Mendez C."/>
            <person name="Richter M."/>
            <person name="Ferrer M."/>
            <person name="Sanchez J."/>
        </authorList>
    </citation>
    <scope>NUCLEOTIDE SEQUENCE</scope>
</reference>
<comment type="caution">
    <text evidence="7">The sequence shown here is derived from an EMBL/GenBank/DDBJ whole genome shotgun (WGS) entry which is preliminary data.</text>
</comment>
<evidence type="ECO:0000256" key="6">
    <source>
        <dbReference type="ARBA" id="ARBA00023211"/>
    </source>
</evidence>
<proteinExistence type="predicted"/>
<gene>
    <name evidence="7" type="ORF">B1B_14391</name>
</gene>
<feature type="non-terminal residue" evidence="7">
    <location>
        <position position="1"/>
    </location>
</feature>
<dbReference type="GO" id="GO:0046872">
    <property type="term" value="F:metal ion binding"/>
    <property type="evidence" value="ECO:0007669"/>
    <property type="project" value="UniProtKB-KW"/>
</dbReference>
<evidence type="ECO:0000313" key="7">
    <source>
        <dbReference type="EMBL" id="EQD41752.1"/>
    </source>
</evidence>
<dbReference type="EMBL" id="AUZY01009532">
    <property type="protein sequence ID" value="EQD41752.1"/>
    <property type="molecule type" value="Genomic_DNA"/>
</dbReference>
<reference evidence="7" key="2">
    <citation type="journal article" date="2014" name="ISME J.">
        <title>Microbial stratification in low pH oxic and suboxic macroscopic growths along an acid mine drainage.</title>
        <authorList>
            <person name="Mendez-Garcia C."/>
            <person name="Mesa V."/>
            <person name="Sprenger R.R."/>
            <person name="Richter M."/>
            <person name="Diez M.S."/>
            <person name="Solano J."/>
            <person name="Bargiela R."/>
            <person name="Golyshina O.V."/>
            <person name="Manteca A."/>
            <person name="Ramos J.L."/>
            <person name="Gallego J.R."/>
            <person name="Llorente I."/>
            <person name="Martins Dos Santos V.A."/>
            <person name="Jensen O.N."/>
            <person name="Pelaez A.I."/>
            <person name="Sanchez J."/>
            <person name="Ferrer M."/>
        </authorList>
    </citation>
    <scope>NUCLEOTIDE SEQUENCE</scope>
</reference>
<dbReference type="AlphaFoldDB" id="T0ZCC9"/>
<dbReference type="GO" id="GO:0016818">
    <property type="term" value="F:hydrolase activity, acting on acid anhydrides, in phosphorus-containing anhydrides"/>
    <property type="evidence" value="ECO:0007669"/>
    <property type="project" value="InterPro"/>
</dbReference>
<evidence type="ECO:0000256" key="2">
    <source>
        <dbReference type="ARBA" id="ARBA00001946"/>
    </source>
</evidence>
<keyword evidence="3" id="KW-0479">Metal-binding</keyword>